<reference evidence="9 10" key="1">
    <citation type="submission" date="2017-03" db="EMBL/GenBank/DDBJ databases">
        <title>Complete genome sequence of Candidatus 'Thiodictyon syntrophicum' sp. nov. strain Cad16T, a photolithoautotroph purple sulfur bacterium isolated from an alpine meromictic lake.</title>
        <authorList>
            <person name="Luedin S.M."/>
            <person name="Pothier J.F."/>
            <person name="Danza F."/>
            <person name="Storelli N."/>
            <person name="Wittwer M."/>
            <person name="Tonolla M."/>
        </authorList>
    </citation>
    <scope>NUCLEOTIDE SEQUENCE [LARGE SCALE GENOMIC DNA]</scope>
    <source>
        <strain evidence="9 10">Cad16T</strain>
    </source>
</reference>
<sequence>MPGVRAAARWSEARPRRYGKTDHEALNMSENDPARILIIDDEPMGIEIIARALAPDYACEFALSGPEALARLGTGELPALILLDVMMPGMDGFQLCRWLKAEPGTREIPVIFITAAQNSESETSALLAGAADFINKPVNPQVLRLRVGMQILLREREQTLRGLNAGLEQRVSERTQALRESLTQVEAANRAKDRFLANMSVELRTPLNGIVGLLGLLHQEETDADKQERLAGVLDIAAALSRLFGDILEISSFETNQVLLNPHEFAPDDLYRRLYAAVGPSAAAKGLDLRLDLAGLPPCLWGDLQRLSQLLIQLLGNAVKFTAAGSVTLQVRVAGEAGERLRLAFEVADTGCGIPSEARARVFLPFEQGDQADLAGVGGAGLGLTIARHLAGLMNGGLRLAASDATGSTFVAEVWLDRLAESAADLKPRTH</sequence>
<dbReference type="Pfam" id="PF00072">
    <property type="entry name" value="Response_reg"/>
    <property type="match status" value="1"/>
</dbReference>
<dbReference type="InterPro" id="IPR036890">
    <property type="entry name" value="HATPase_C_sf"/>
</dbReference>
<evidence type="ECO:0000256" key="6">
    <source>
        <dbReference type="PROSITE-ProRule" id="PRU00169"/>
    </source>
</evidence>
<dbReference type="InterPro" id="IPR005467">
    <property type="entry name" value="His_kinase_dom"/>
</dbReference>
<organism evidence="9 10">
    <name type="scientific">Candidatus Thiodictyon syntrophicum</name>
    <dbReference type="NCBI Taxonomy" id="1166950"/>
    <lineage>
        <taxon>Bacteria</taxon>
        <taxon>Pseudomonadati</taxon>
        <taxon>Pseudomonadota</taxon>
        <taxon>Gammaproteobacteria</taxon>
        <taxon>Chromatiales</taxon>
        <taxon>Chromatiaceae</taxon>
        <taxon>Thiodictyon</taxon>
    </lineage>
</organism>
<accession>A0A2K8U2D5</accession>
<dbReference type="InterPro" id="IPR003594">
    <property type="entry name" value="HATPase_dom"/>
</dbReference>
<dbReference type="Proteomes" id="UP000232638">
    <property type="component" value="Chromosome"/>
</dbReference>
<dbReference type="InterPro" id="IPR036097">
    <property type="entry name" value="HisK_dim/P_sf"/>
</dbReference>
<dbReference type="Pfam" id="PF00512">
    <property type="entry name" value="HisKA"/>
    <property type="match status" value="1"/>
</dbReference>
<dbReference type="PROSITE" id="PS50110">
    <property type="entry name" value="RESPONSE_REGULATORY"/>
    <property type="match status" value="1"/>
</dbReference>
<dbReference type="SMART" id="SM00388">
    <property type="entry name" value="HisKA"/>
    <property type="match status" value="1"/>
</dbReference>
<keyword evidence="10" id="KW-1185">Reference proteome</keyword>
<keyword evidence="3 6" id="KW-0597">Phosphoprotein</keyword>
<gene>
    <name evidence="9" type="ORF">THSYN_01425</name>
</gene>
<dbReference type="GO" id="GO:0000155">
    <property type="term" value="F:phosphorelay sensor kinase activity"/>
    <property type="evidence" value="ECO:0007669"/>
    <property type="project" value="InterPro"/>
</dbReference>
<evidence type="ECO:0000256" key="1">
    <source>
        <dbReference type="ARBA" id="ARBA00000085"/>
    </source>
</evidence>
<dbReference type="GO" id="GO:0005886">
    <property type="term" value="C:plasma membrane"/>
    <property type="evidence" value="ECO:0007669"/>
    <property type="project" value="TreeGrafter"/>
</dbReference>
<dbReference type="Gene3D" id="1.10.287.130">
    <property type="match status" value="1"/>
</dbReference>
<feature type="domain" description="Response regulatory" evidence="8">
    <location>
        <begin position="35"/>
        <end position="151"/>
    </location>
</feature>
<evidence type="ECO:0000256" key="3">
    <source>
        <dbReference type="ARBA" id="ARBA00022553"/>
    </source>
</evidence>
<proteinExistence type="predicted"/>
<dbReference type="OrthoDB" id="5563233at2"/>
<evidence type="ECO:0000313" key="10">
    <source>
        <dbReference type="Proteomes" id="UP000232638"/>
    </source>
</evidence>
<dbReference type="SUPFAM" id="SSF55874">
    <property type="entry name" value="ATPase domain of HSP90 chaperone/DNA topoisomerase II/histidine kinase"/>
    <property type="match status" value="1"/>
</dbReference>
<dbReference type="SUPFAM" id="SSF47384">
    <property type="entry name" value="Homodimeric domain of signal transducing histidine kinase"/>
    <property type="match status" value="1"/>
</dbReference>
<evidence type="ECO:0000256" key="5">
    <source>
        <dbReference type="ARBA" id="ARBA00022777"/>
    </source>
</evidence>
<name>A0A2K8U2D5_9GAMM</name>
<dbReference type="SUPFAM" id="SSF52172">
    <property type="entry name" value="CheY-like"/>
    <property type="match status" value="1"/>
</dbReference>
<dbReference type="SMART" id="SM00448">
    <property type="entry name" value="REC"/>
    <property type="match status" value="1"/>
</dbReference>
<evidence type="ECO:0000259" key="8">
    <source>
        <dbReference type="PROSITE" id="PS50110"/>
    </source>
</evidence>
<dbReference type="PRINTS" id="PR00344">
    <property type="entry name" value="BCTRLSENSOR"/>
</dbReference>
<dbReference type="Pfam" id="PF02518">
    <property type="entry name" value="HATPase_c"/>
    <property type="match status" value="1"/>
</dbReference>
<keyword evidence="4" id="KW-0808">Transferase</keyword>
<dbReference type="PANTHER" id="PTHR43047:SF72">
    <property type="entry name" value="OSMOSENSING HISTIDINE PROTEIN KINASE SLN1"/>
    <property type="match status" value="1"/>
</dbReference>
<dbReference type="Gene3D" id="3.30.565.10">
    <property type="entry name" value="Histidine kinase-like ATPase, C-terminal domain"/>
    <property type="match status" value="1"/>
</dbReference>
<dbReference type="InterPro" id="IPR003661">
    <property type="entry name" value="HisK_dim/P_dom"/>
</dbReference>
<dbReference type="InterPro" id="IPR001789">
    <property type="entry name" value="Sig_transdc_resp-reg_receiver"/>
</dbReference>
<evidence type="ECO:0000256" key="4">
    <source>
        <dbReference type="ARBA" id="ARBA00022679"/>
    </source>
</evidence>
<dbReference type="PROSITE" id="PS50109">
    <property type="entry name" value="HIS_KIN"/>
    <property type="match status" value="1"/>
</dbReference>
<dbReference type="SMART" id="SM00387">
    <property type="entry name" value="HATPase_c"/>
    <property type="match status" value="1"/>
</dbReference>
<comment type="catalytic activity">
    <reaction evidence="1">
        <text>ATP + protein L-histidine = ADP + protein N-phospho-L-histidine.</text>
        <dbReference type="EC" id="2.7.13.3"/>
    </reaction>
</comment>
<dbReference type="Gene3D" id="3.40.50.2300">
    <property type="match status" value="1"/>
</dbReference>
<dbReference type="EMBL" id="CP020370">
    <property type="protein sequence ID" value="AUB79746.1"/>
    <property type="molecule type" value="Genomic_DNA"/>
</dbReference>
<evidence type="ECO:0000313" key="9">
    <source>
        <dbReference type="EMBL" id="AUB79746.1"/>
    </source>
</evidence>
<dbReference type="AlphaFoldDB" id="A0A2K8U2D5"/>
<feature type="modified residue" description="4-aspartylphosphate" evidence="6">
    <location>
        <position position="84"/>
    </location>
</feature>
<dbReference type="EC" id="2.7.13.3" evidence="2"/>
<dbReference type="PANTHER" id="PTHR43047">
    <property type="entry name" value="TWO-COMPONENT HISTIDINE PROTEIN KINASE"/>
    <property type="match status" value="1"/>
</dbReference>
<dbReference type="GO" id="GO:0009927">
    <property type="term" value="F:histidine phosphotransfer kinase activity"/>
    <property type="evidence" value="ECO:0007669"/>
    <property type="project" value="TreeGrafter"/>
</dbReference>
<dbReference type="InterPro" id="IPR004358">
    <property type="entry name" value="Sig_transdc_His_kin-like_C"/>
</dbReference>
<dbReference type="InterPro" id="IPR011006">
    <property type="entry name" value="CheY-like_superfamily"/>
</dbReference>
<dbReference type="CDD" id="cd00082">
    <property type="entry name" value="HisKA"/>
    <property type="match status" value="1"/>
</dbReference>
<dbReference type="KEGG" id="tsy:THSYN_01425"/>
<evidence type="ECO:0000259" key="7">
    <source>
        <dbReference type="PROSITE" id="PS50109"/>
    </source>
</evidence>
<keyword evidence="5" id="KW-0418">Kinase</keyword>
<evidence type="ECO:0000256" key="2">
    <source>
        <dbReference type="ARBA" id="ARBA00012438"/>
    </source>
</evidence>
<feature type="domain" description="Histidine kinase" evidence="7">
    <location>
        <begin position="198"/>
        <end position="418"/>
    </location>
</feature>
<protein>
    <recommendedName>
        <fullName evidence="2">histidine kinase</fullName>
        <ecNumber evidence="2">2.7.13.3</ecNumber>
    </recommendedName>
</protein>